<feature type="compositionally biased region" description="Polar residues" evidence="1">
    <location>
        <begin position="27"/>
        <end position="42"/>
    </location>
</feature>
<protein>
    <submittedName>
        <fullName evidence="2">Uncharacterized protein</fullName>
    </submittedName>
</protein>
<proteinExistence type="predicted"/>
<sequence>MWPPPPPRGVACVACFQVGGGLGVTWSPHSPLSELPSQSTHTEPAGPPASCQVIILSAILGPGW</sequence>
<reference evidence="2" key="1">
    <citation type="submission" date="2014-11" db="EMBL/GenBank/DDBJ databases">
        <authorList>
            <person name="Amaro Gonzalez C."/>
        </authorList>
    </citation>
    <scope>NUCLEOTIDE SEQUENCE</scope>
</reference>
<accession>A0A0E9Q100</accession>
<organism evidence="2">
    <name type="scientific">Anguilla anguilla</name>
    <name type="common">European freshwater eel</name>
    <name type="synonym">Muraena anguilla</name>
    <dbReference type="NCBI Taxonomy" id="7936"/>
    <lineage>
        <taxon>Eukaryota</taxon>
        <taxon>Metazoa</taxon>
        <taxon>Chordata</taxon>
        <taxon>Craniata</taxon>
        <taxon>Vertebrata</taxon>
        <taxon>Euteleostomi</taxon>
        <taxon>Actinopterygii</taxon>
        <taxon>Neopterygii</taxon>
        <taxon>Teleostei</taxon>
        <taxon>Anguilliformes</taxon>
        <taxon>Anguillidae</taxon>
        <taxon>Anguilla</taxon>
    </lineage>
</organism>
<evidence type="ECO:0000313" key="2">
    <source>
        <dbReference type="EMBL" id="JAH10566.1"/>
    </source>
</evidence>
<feature type="region of interest" description="Disordered" evidence="1">
    <location>
        <begin position="27"/>
        <end position="48"/>
    </location>
</feature>
<reference evidence="2" key="2">
    <citation type="journal article" date="2015" name="Fish Shellfish Immunol.">
        <title>Early steps in the European eel (Anguilla anguilla)-Vibrio vulnificus interaction in the gills: Role of the RtxA13 toxin.</title>
        <authorList>
            <person name="Callol A."/>
            <person name="Pajuelo D."/>
            <person name="Ebbesson L."/>
            <person name="Teles M."/>
            <person name="MacKenzie S."/>
            <person name="Amaro C."/>
        </authorList>
    </citation>
    <scope>NUCLEOTIDE SEQUENCE</scope>
</reference>
<dbReference type="EMBL" id="GBXM01098011">
    <property type="protein sequence ID" value="JAH10566.1"/>
    <property type="molecule type" value="Transcribed_RNA"/>
</dbReference>
<name>A0A0E9Q100_ANGAN</name>
<evidence type="ECO:0000256" key="1">
    <source>
        <dbReference type="SAM" id="MobiDB-lite"/>
    </source>
</evidence>
<dbReference type="AlphaFoldDB" id="A0A0E9Q100"/>